<dbReference type="GO" id="GO:0006298">
    <property type="term" value="P:mismatch repair"/>
    <property type="evidence" value="ECO:0007669"/>
    <property type="project" value="InterPro"/>
</dbReference>
<evidence type="ECO:0000259" key="4">
    <source>
        <dbReference type="SMART" id="SM01340"/>
    </source>
</evidence>
<dbReference type="GO" id="GO:0032389">
    <property type="term" value="C:MutLalpha complex"/>
    <property type="evidence" value="ECO:0007669"/>
    <property type="project" value="TreeGrafter"/>
</dbReference>
<dbReference type="Gene3D" id="3.30.230.10">
    <property type="match status" value="1"/>
</dbReference>
<dbReference type="InterPro" id="IPR013507">
    <property type="entry name" value="DNA_mismatch_S5_2-like"/>
</dbReference>
<feature type="region of interest" description="Disordered" evidence="3">
    <location>
        <begin position="564"/>
        <end position="630"/>
    </location>
</feature>
<sequence length="838" mass="91688">MGIAALPQATVKALGSTQSIVNSVSVVKELIENALDANTRSVSVEISSNTLDVIQVKDNGHGIPPADRHSVAVRYCTSKITNEQDLERMGSLSLGFRGEALSHIAEMSSELAVTTRVDGEGAGSHLTFSRDGKLEKEQRKSHAVGTTVRVTKFLEHHPVRKQHILKAPRKIIDGILLLLHRFTFARPHVRFAFSVLKSNAAQDRWIYAPATEITLTSTALKVIGQTAVSQCQFEQVHQDGIRIEALLPKSNADTTKLKRKGEYVVLDGRPLAPKRGFGKRLLKEVKEHSGWKELKNEGAEAVFICLVLHFDCTTYDATIEPSKDDILIADVDGVLSLLRKLLDKVYPIHITTVDTTNSELGFPVSRSVETADEVMNAYKSTMAQEHEALVEDMDVASPEYDSLGTQTEVPATQADKSAYNPWTMAKINAPRRSKPMISTSDHRIDVEAEEPLLQLTVERGRSQEIYDSSPIMSTGLLTPKHDSSIRKIPHCGSGERSVGQRQLPQAQLYFPPTPFTSESASSIPFSTPGNTALPVRSFVSQGAPRSDIPDQVLDQVDTYRVSLPVSSSATTPATRTSSRKFVNKPFKAPSAKRKDPERDAWFDFPDSSQGARAPKRPKAGDLSVKESGSRDIRSLLRSAVTTSQDSPAPVLTMPYHSDPYTSTNVILSHPTALQESGNIVRDSAYDNPGQENLRSPSAARLQRRASSGRDALKEIDINLIDPRDLLLRPRTKSGRMKRAKSSMLPLERSTAGAMVHALQQTFYLSLGELKSACVGRMADAGYFEMDEDPLATYSGLEYHDGEGLRGLAAGLRAALEEKSGSGVVNDLEDILRSALLVG</sequence>
<dbReference type="SMART" id="SM01340">
    <property type="entry name" value="DNA_mis_repair"/>
    <property type="match status" value="1"/>
</dbReference>
<dbReference type="EMBL" id="JAESVG020000002">
    <property type="protein sequence ID" value="KAG8630577.1"/>
    <property type="molecule type" value="Genomic_DNA"/>
</dbReference>
<dbReference type="Gene3D" id="3.30.565.10">
    <property type="entry name" value="Histidine kinase-like ATPase, C-terminal domain"/>
    <property type="match status" value="1"/>
</dbReference>
<dbReference type="OrthoDB" id="10263226at2759"/>
<dbReference type="PANTHER" id="PTHR10073:SF41">
    <property type="entry name" value="MISMATCH REPAIR PROTEIN, PUTATIVE (AFU_ORTHOLOGUE AFUA_8G05820)-RELATED"/>
    <property type="match status" value="1"/>
</dbReference>
<dbReference type="SUPFAM" id="SSF55874">
    <property type="entry name" value="ATPase domain of HSP90 chaperone/DNA topoisomerase II/histidine kinase"/>
    <property type="match status" value="1"/>
</dbReference>
<reference evidence="5" key="1">
    <citation type="submission" date="2021-07" db="EMBL/GenBank/DDBJ databases">
        <title>Elsinoe batatas strain:CRI-CJ2 Genome sequencing and assembly.</title>
        <authorList>
            <person name="Huang L."/>
        </authorList>
    </citation>
    <scope>NUCLEOTIDE SEQUENCE</scope>
    <source>
        <strain evidence="5">CRI-CJ2</strain>
    </source>
</reference>
<evidence type="ECO:0000256" key="1">
    <source>
        <dbReference type="ARBA" id="ARBA00006082"/>
    </source>
</evidence>
<dbReference type="InterPro" id="IPR038973">
    <property type="entry name" value="MutL/Mlh/Pms-like"/>
</dbReference>
<feature type="domain" description="DNA mismatch repair protein S5" evidence="4">
    <location>
        <begin position="219"/>
        <end position="347"/>
    </location>
</feature>
<gene>
    <name evidence="5" type="ORF">KVT40_002196</name>
</gene>
<dbReference type="GO" id="GO:0005524">
    <property type="term" value="F:ATP binding"/>
    <property type="evidence" value="ECO:0007669"/>
    <property type="project" value="InterPro"/>
</dbReference>
<dbReference type="InterPro" id="IPR014762">
    <property type="entry name" value="DNA_mismatch_repair_CS"/>
</dbReference>
<dbReference type="GO" id="GO:0030983">
    <property type="term" value="F:mismatched DNA binding"/>
    <property type="evidence" value="ECO:0007669"/>
    <property type="project" value="InterPro"/>
</dbReference>
<keyword evidence="2" id="KW-0227">DNA damage</keyword>
<proteinExistence type="inferred from homology"/>
<dbReference type="PANTHER" id="PTHR10073">
    <property type="entry name" value="DNA MISMATCH REPAIR PROTEIN MLH, PMS, MUTL"/>
    <property type="match status" value="1"/>
</dbReference>
<dbReference type="PROSITE" id="PS00058">
    <property type="entry name" value="DNA_MISMATCH_REPAIR_1"/>
    <property type="match status" value="1"/>
</dbReference>
<dbReference type="InterPro" id="IPR020568">
    <property type="entry name" value="Ribosomal_Su5_D2-typ_SF"/>
</dbReference>
<dbReference type="GO" id="GO:0140664">
    <property type="term" value="F:ATP-dependent DNA damage sensor activity"/>
    <property type="evidence" value="ECO:0007669"/>
    <property type="project" value="InterPro"/>
</dbReference>
<dbReference type="Proteomes" id="UP000809789">
    <property type="component" value="Unassembled WGS sequence"/>
</dbReference>
<accession>A0A8K0L7E5</accession>
<feature type="compositionally biased region" description="Basic and acidic residues" evidence="3">
    <location>
        <begin position="592"/>
        <end position="601"/>
    </location>
</feature>
<evidence type="ECO:0000313" key="6">
    <source>
        <dbReference type="Proteomes" id="UP000809789"/>
    </source>
</evidence>
<dbReference type="SUPFAM" id="SSF54211">
    <property type="entry name" value="Ribosomal protein S5 domain 2-like"/>
    <property type="match status" value="1"/>
</dbReference>
<evidence type="ECO:0000313" key="5">
    <source>
        <dbReference type="EMBL" id="KAG8630577.1"/>
    </source>
</evidence>
<dbReference type="InterPro" id="IPR014721">
    <property type="entry name" value="Ribsml_uS5_D2-typ_fold_subgr"/>
</dbReference>
<dbReference type="GO" id="GO:0061982">
    <property type="term" value="P:meiosis I cell cycle process"/>
    <property type="evidence" value="ECO:0007669"/>
    <property type="project" value="UniProtKB-ARBA"/>
</dbReference>
<dbReference type="AlphaFoldDB" id="A0A8K0L7E5"/>
<evidence type="ECO:0000256" key="2">
    <source>
        <dbReference type="ARBA" id="ARBA00022763"/>
    </source>
</evidence>
<protein>
    <recommendedName>
        <fullName evidence="4">DNA mismatch repair protein S5 domain-containing protein</fullName>
    </recommendedName>
</protein>
<comment type="caution">
    <text evidence="5">The sequence shown here is derived from an EMBL/GenBank/DDBJ whole genome shotgun (WGS) entry which is preliminary data.</text>
</comment>
<evidence type="ECO:0000256" key="3">
    <source>
        <dbReference type="SAM" id="MobiDB-lite"/>
    </source>
</evidence>
<keyword evidence="6" id="KW-1185">Reference proteome</keyword>
<dbReference type="GO" id="GO:0016887">
    <property type="term" value="F:ATP hydrolysis activity"/>
    <property type="evidence" value="ECO:0007669"/>
    <property type="project" value="InterPro"/>
</dbReference>
<dbReference type="Pfam" id="PF13589">
    <property type="entry name" value="HATPase_c_3"/>
    <property type="match status" value="1"/>
</dbReference>
<organism evidence="5 6">
    <name type="scientific">Elsinoe batatas</name>
    <dbReference type="NCBI Taxonomy" id="2601811"/>
    <lineage>
        <taxon>Eukaryota</taxon>
        <taxon>Fungi</taxon>
        <taxon>Dikarya</taxon>
        <taxon>Ascomycota</taxon>
        <taxon>Pezizomycotina</taxon>
        <taxon>Dothideomycetes</taxon>
        <taxon>Dothideomycetidae</taxon>
        <taxon>Myriangiales</taxon>
        <taxon>Elsinoaceae</taxon>
        <taxon>Elsinoe</taxon>
    </lineage>
</organism>
<dbReference type="InterPro" id="IPR036890">
    <property type="entry name" value="HATPase_C_sf"/>
</dbReference>
<dbReference type="NCBIfam" id="TIGR00585">
    <property type="entry name" value="mutl"/>
    <property type="match status" value="1"/>
</dbReference>
<feature type="compositionally biased region" description="Low complexity" evidence="3">
    <location>
        <begin position="564"/>
        <end position="576"/>
    </location>
</feature>
<comment type="similarity">
    <text evidence="1">Belongs to the DNA mismatch repair MutL/HexB family.</text>
</comment>
<dbReference type="InterPro" id="IPR002099">
    <property type="entry name" value="MutL/Mlh/PMS"/>
</dbReference>
<dbReference type="FunFam" id="3.30.565.10:FF:000017">
    <property type="entry name" value="PMS1 homolog 1, mismatch repair system component"/>
    <property type="match status" value="1"/>
</dbReference>
<name>A0A8K0L7E5_9PEZI</name>